<accession>A0ABW5NAD3</accession>
<keyword evidence="2" id="KW-1185">Reference proteome</keyword>
<protein>
    <submittedName>
        <fullName evidence="1">Uncharacterized protein</fullName>
    </submittedName>
</protein>
<dbReference type="RefSeq" id="WP_378253583.1">
    <property type="nucleotide sequence ID" value="NZ_JBHSJV010000001.1"/>
</dbReference>
<proteinExistence type="predicted"/>
<reference evidence="2" key="1">
    <citation type="journal article" date="2019" name="Int. J. Syst. Evol. Microbiol.">
        <title>The Global Catalogue of Microorganisms (GCM) 10K type strain sequencing project: providing services to taxonomists for standard genome sequencing and annotation.</title>
        <authorList>
            <consortium name="The Broad Institute Genomics Platform"/>
            <consortium name="The Broad Institute Genome Sequencing Center for Infectious Disease"/>
            <person name="Wu L."/>
            <person name="Ma J."/>
        </authorList>
    </citation>
    <scope>NUCLEOTIDE SEQUENCE [LARGE SCALE GENOMIC DNA]</scope>
    <source>
        <strain evidence="2">KCTC 42423</strain>
    </source>
</reference>
<organism evidence="1 2">
    <name type="scientific">Aquimarina hainanensis</name>
    <dbReference type="NCBI Taxonomy" id="1578017"/>
    <lineage>
        <taxon>Bacteria</taxon>
        <taxon>Pseudomonadati</taxon>
        <taxon>Bacteroidota</taxon>
        <taxon>Flavobacteriia</taxon>
        <taxon>Flavobacteriales</taxon>
        <taxon>Flavobacteriaceae</taxon>
        <taxon>Aquimarina</taxon>
    </lineage>
</organism>
<dbReference type="Proteomes" id="UP001597459">
    <property type="component" value="Unassembled WGS sequence"/>
</dbReference>
<evidence type="ECO:0000313" key="2">
    <source>
        <dbReference type="Proteomes" id="UP001597459"/>
    </source>
</evidence>
<name>A0ABW5NAD3_9FLAO</name>
<sequence>MITSEVNIDTYNVQFVINQFDRFKTGENKLFIASYVSKFLSLTQYQFLFVLSELISLYDLKDNILFEKLLFIINLMDQEDLLIPKEELLDKVYHLLIDYGFDNLFSEDLSSADDLFKYNLNNGIQLLPSDYLKYTEPFYFNGVLDYFTSNSLSLINSDLQGHSKITKEIYHKYEEILNDLEIKFSSKYPSIEKSSPADFSEYNLPNLIIEIFKNEIISFDKYGVQKSYRYSNVYYLYEPLKEFLEGNSAIGIDIQEDFSKTLTLNDNYGQSFLASQLIQLYKGLYKREIRYFVSKTFIANKQQQRLRKVVNAEKFSELPRNYKDLIEFFWVLVQQKIINNSFSEVSEYLFYYFPELGTKSTIEKTPTASKSNFQSNYKKFPNLRVLMNRI</sequence>
<dbReference type="EMBL" id="JBHULX010000030">
    <property type="protein sequence ID" value="MFD2592071.1"/>
    <property type="molecule type" value="Genomic_DNA"/>
</dbReference>
<evidence type="ECO:0000313" key="1">
    <source>
        <dbReference type="EMBL" id="MFD2592071.1"/>
    </source>
</evidence>
<gene>
    <name evidence="1" type="ORF">ACFSTE_14625</name>
</gene>
<comment type="caution">
    <text evidence="1">The sequence shown here is derived from an EMBL/GenBank/DDBJ whole genome shotgun (WGS) entry which is preliminary data.</text>
</comment>